<evidence type="ECO:0000256" key="5">
    <source>
        <dbReference type="ARBA" id="ARBA00022989"/>
    </source>
</evidence>
<dbReference type="EMBL" id="BMZQ01000001">
    <property type="protein sequence ID" value="GHD06343.1"/>
    <property type="molecule type" value="Genomic_DNA"/>
</dbReference>
<reference evidence="8" key="1">
    <citation type="journal article" date="2014" name="Int. J. Syst. Evol. Microbiol.">
        <title>Complete genome sequence of Corynebacterium casei LMG S-19264T (=DSM 44701T), isolated from a smear-ripened cheese.</title>
        <authorList>
            <consortium name="US DOE Joint Genome Institute (JGI-PGF)"/>
            <person name="Walter F."/>
            <person name="Albersmeier A."/>
            <person name="Kalinowski J."/>
            <person name="Ruckert C."/>
        </authorList>
    </citation>
    <scope>NUCLEOTIDE SEQUENCE</scope>
    <source>
        <strain evidence="8">KCTC 42249</strain>
    </source>
</reference>
<keyword evidence="6 7" id="KW-0472">Membrane</keyword>
<accession>A0A8J3DL15</accession>
<dbReference type="InterPro" id="IPR039428">
    <property type="entry name" value="NUOK/Mnh_C1-like"/>
</dbReference>
<feature type="transmembrane region" description="Helical" evidence="7">
    <location>
        <begin position="6"/>
        <end position="22"/>
    </location>
</feature>
<name>A0A8J3DL15_9HYPH</name>
<gene>
    <name evidence="8" type="primary">mnhC</name>
    <name evidence="8" type="ORF">GCM10016234_03600</name>
</gene>
<evidence type="ECO:0000313" key="9">
    <source>
        <dbReference type="Proteomes" id="UP000630142"/>
    </source>
</evidence>
<feature type="transmembrane region" description="Helical" evidence="7">
    <location>
        <begin position="72"/>
        <end position="95"/>
    </location>
</feature>
<sequence>MMEAVFSLLVGLFFAAGIYLMLSKAIVRILLGIVVFGNAVNLLIFAAGRIMREVPPVMAPDMMQLTGQTANPLPQALILTAIVISFSFFAFLLVLTFRTYQEVGTDDTVKLRVAEPEGEVLPPMGY</sequence>
<comment type="caution">
    <text evidence="8">The sequence shown here is derived from an EMBL/GenBank/DDBJ whole genome shotgun (WGS) entry which is preliminary data.</text>
</comment>
<dbReference type="Pfam" id="PF00420">
    <property type="entry name" value="Oxidored_q2"/>
    <property type="match status" value="1"/>
</dbReference>
<keyword evidence="9" id="KW-1185">Reference proteome</keyword>
<comment type="similarity">
    <text evidence="2">Belongs to the CPA3 antiporters (TC 2.A.63) subunit C family.</text>
</comment>
<feature type="transmembrane region" description="Helical" evidence="7">
    <location>
        <begin position="29"/>
        <end position="52"/>
    </location>
</feature>
<evidence type="ECO:0000256" key="7">
    <source>
        <dbReference type="SAM" id="Phobius"/>
    </source>
</evidence>
<reference evidence="8" key="2">
    <citation type="submission" date="2020-09" db="EMBL/GenBank/DDBJ databases">
        <authorList>
            <person name="Sun Q."/>
            <person name="Kim S."/>
        </authorList>
    </citation>
    <scope>NUCLEOTIDE SEQUENCE</scope>
    <source>
        <strain evidence="8">KCTC 42249</strain>
    </source>
</reference>
<dbReference type="PANTHER" id="PTHR34583:SF2">
    <property type="entry name" value="ANTIPORTER SUBUNIT MNHC2-RELATED"/>
    <property type="match status" value="1"/>
</dbReference>
<dbReference type="NCBIfam" id="NF009301">
    <property type="entry name" value="PRK12658.1"/>
    <property type="match status" value="1"/>
</dbReference>
<protein>
    <submittedName>
        <fullName evidence="8">Cation:proton antiporter</fullName>
    </submittedName>
</protein>
<evidence type="ECO:0000256" key="3">
    <source>
        <dbReference type="ARBA" id="ARBA00022475"/>
    </source>
</evidence>
<dbReference type="GO" id="GO:0005886">
    <property type="term" value="C:plasma membrane"/>
    <property type="evidence" value="ECO:0007669"/>
    <property type="project" value="UniProtKB-SubCell"/>
</dbReference>
<dbReference type="Gene3D" id="1.10.287.3510">
    <property type="match status" value="1"/>
</dbReference>
<evidence type="ECO:0000313" key="8">
    <source>
        <dbReference type="EMBL" id="GHD06343.1"/>
    </source>
</evidence>
<evidence type="ECO:0000256" key="4">
    <source>
        <dbReference type="ARBA" id="ARBA00022692"/>
    </source>
</evidence>
<comment type="subcellular location">
    <subcellularLocation>
        <location evidence="1">Cell membrane</location>
        <topology evidence="1">Multi-pass membrane protein</topology>
    </subcellularLocation>
</comment>
<keyword evidence="3" id="KW-1003">Cell membrane</keyword>
<evidence type="ECO:0000256" key="6">
    <source>
        <dbReference type="ARBA" id="ARBA00023136"/>
    </source>
</evidence>
<keyword evidence="5 7" id="KW-1133">Transmembrane helix</keyword>
<evidence type="ECO:0000256" key="1">
    <source>
        <dbReference type="ARBA" id="ARBA00004651"/>
    </source>
</evidence>
<dbReference type="PANTHER" id="PTHR34583">
    <property type="entry name" value="ANTIPORTER SUBUNIT MNHC2-RELATED"/>
    <property type="match status" value="1"/>
</dbReference>
<evidence type="ECO:0000256" key="2">
    <source>
        <dbReference type="ARBA" id="ARBA00010388"/>
    </source>
</evidence>
<dbReference type="AlphaFoldDB" id="A0A8J3DL15"/>
<dbReference type="InterPro" id="IPR050601">
    <property type="entry name" value="CPA3_antiporter_subunitC"/>
</dbReference>
<dbReference type="Proteomes" id="UP000630142">
    <property type="component" value="Unassembled WGS sequence"/>
</dbReference>
<keyword evidence="4 7" id="KW-0812">Transmembrane</keyword>
<organism evidence="8 9">
    <name type="scientific">Tianweitania populi</name>
    <dbReference type="NCBI Taxonomy" id="1607949"/>
    <lineage>
        <taxon>Bacteria</taxon>
        <taxon>Pseudomonadati</taxon>
        <taxon>Pseudomonadota</taxon>
        <taxon>Alphaproteobacteria</taxon>
        <taxon>Hyphomicrobiales</taxon>
        <taxon>Phyllobacteriaceae</taxon>
        <taxon>Tianweitania</taxon>
    </lineage>
</organism>
<proteinExistence type="inferred from homology"/>